<evidence type="ECO:0000313" key="2">
    <source>
        <dbReference type="EMBL" id="WAR20648.1"/>
    </source>
</evidence>
<reference evidence="2" key="1">
    <citation type="submission" date="2022-11" db="EMBL/GenBank/DDBJ databases">
        <title>Centuries of genome instability and evolution in soft-shell clam transmissible cancer (bioRxiv).</title>
        <authorList>
            <person name="Hart S.F.M."/>
            <person name="Yonemitsu M.A."/>
            <person name="Giersch R.M."/>
            <person name="Beal B.F."/>
            <person name="Arriagada G."/>
            <person name="Davis B.W."/>
            <person name="Ostrander E.A."/>
            <person name="Goff S.P."/>
            <person name="Metzger M.J."/>
        </authorList>
    </citation>
    <scope>NUCLEOTIDE SEQUENCE</scope>
    <source>
        <strain evidence="2">MELC-2E11</strain>
        <tissue evidence="2">Siphon/mantle</tissue>
    </source>
</reference>
<feature type="compositionally biased region" description="Polar residues" evidence="1">
    <location>
        <begin position="425"/>
        <end position="438"/>
    </location>
</feature>
<dbReference type="PANTHER" id="PTHR16524:SF2">
    <property type="entry name" value="CELL DEATH REGULATOR AVEN"/>
    <property type="match status" value="1"/>
</dbReference>
<evidence type="ECO:0000256" key="1">
    <source>
        <dbReference type="SAM" id="MobiDB-lite"/>
    </source>
</evidence>
<dbReference type="EMBL" id="CP111022">
    <property type="protein sequence ID" value="WAR20648.1"/>
    <property type="molecule type" value="Genomic_DNA"/>
</dbReference>
<sequence>MSLGHCREEHSSGSSWRKACHYTIAEGSMPLDHQKVENATWLSKSGECHWAIVEGSMPLDHQKVENATGLSKSGECHWAIVEGSIPLDHQKMESATGLSQRGAYHWAIVEGSMPLGHTILDLNNLPRYIKHSRNRYAFKNGVTDYLKLYIRKTINAQIQELDSLLGTYDIERVSISPYLRPSATKGEDSDWDAGEGTWEDDELLHLDTRMKDFLSGCTNRRSHSICDSEEQRWGSAYIITVGHHTNESKFKSNNSSKKDVKSANLDCKEELKRETKVRSSFCEKRRTTLKLEFQLRWWNVPGSVFTVTRWMNSFFFAKHVERPRTYEPSGSEEVVKQYRRKQLERGSAAQFRFKDEKDWDHDQGSANVGTLNLDLHGLIKSLDCIPMHQRLGIDEGLFSQDQMCEILSYSSKNQEKYDKQKRQQKTAQPTVVVSSNGKHANGKQLKANAKKVNSKDHRKQNSIEPEANNKIRVTNASRDEVIGTKNYMSLSKPPDVKKLEDDLDALLGLSDTNCAIHEEHHTESADENTHKREDVKNAQTMSPDKPCDTGVVKKKVSVSENGAPVKKGDNLEDWLDDFLDD</sequence>
<evidence type="ECO:0000313" key="3">
    <source>
        <dbReference type="Proteomes" id="UP001164746"/>
    </source>
</evidence>
<accession>A0ABY7FIY6</accession>
<proteinExistence type="predicted"/>
<keyword evidence="3" id="KW-1185">Reference proteome</keyword>
<gene>
    <name evidence="2" type="ORF">MAR_002486</name>
</gene>
<feature type="compositionally biased region" description="Basic and acidic residues" evidence="1">
    <location>
        <begin position="520"/>
        <end position="536"/>
    </location>
</feature>
<name>A0ABY7FIY6_MYAAR</name>
<protein>
    <submittedName>
        <fullName evidence="2">Uncharacterized protein</fullName>
    </submittedName>
</protein>
<feature type="region of interest" description="Disordered" evidence="1">
    <location>
        <begin position="415"/>
        <end position="461"/>
    </location>
</feature>
<dbReference type="Proteomes" id="UP001164746">
    <property type="component" value="Chromosome 11"/>
</dbReference>
<dbReference type="InterPro" id="IPR026187">
    <property type="entry name" value="Aven"/>
</dbReference>
<feature type="region of interest" description="Disordered" evidence="1">
    <location>
        <begin position="520"/>
        <end position="555"/>
    </location>
</feature>
<organism evidence="2 3">
    <name type="scientific">Mya arenaria</name>
    <name type="common">Soft-shell clam</name>
    <dbReference type="NCBI Taxonomy" id="6604"/>
    <lineage>
        <taxon>Eukaryota</taxon>
        <taxon>Metazoa</taxon>
        <taxon>Spiralia</taxon>
        <taxon>Lophotrochozoa</taxon>
        <taxon>Mollusca</taxon>
        <taxon>Bivalvia</taxon>
        <taxon>Autobranchia</taxon>
        <taxon>Heteroconchia</taxon>
        <taxon>Euheterodonta</taxon>
        <taxon>Imparidentia</taxon>
        <taxon>Neoheterodontei</taxon>
        <taxon>Myida</taxon>
        <taxon>Myoidea</taxon>
        <taxon>Myidae</taxon>
        <taxon>Mya</taxon>
    </lineage>
</organism>
<dbReference type="PANTHER" id="PTHR16524">
    <property type="entry name" value="CELL DEATH REGULATOR AVEN"/>
    <property type="match status" value="1"/>
</dbReference>